<protein>
    <submittedName>
        <fullName evidence="1">Uncharacterized protein</fullName>
    </submittedName>
</protein>
<dbReference type="Proteomes" id="UP001055879">
    <property type="component" value="Linkage Group LG06"/>
</dbReference>
<proteinExistence type="predicted"/>
<keyword evidence="2" id="KW-1185">Reference proteome</keyword>
<evidence type="ECO:0000313" key="1">
    <source>
        <dbReference type="EMBL" id="KAI3718579.1"/>
    </source>
</evidence>
<reference evidence="2" key="1">
    <citation type="journal article" date="2022" name="Mol. Ecol. Resour.">
        <title>The genomes of chicory, endive, great burdock and yacon provide insights into Asteraceae palaeo-polyploidization history and plant inulin production.</title>
        <authorList>
            <person name="Fan W."/>
            <person name="Wang S."/>
            <person name="Wang H."/>
            <person name="Wang A."/>
            <person name="Jiang F."/>
            <person name="Liu H."/>
            <person name="Zhao H."/>
            <person name="Xu D."/>
            <person name="Zhang Y."/>
        </authorList>
    </citation>
    <scope>NUCLEOTIDE SEQUENCE [LARGE SCALE GENOMIC DNA]</scope>
    <source>
        <strain evidence="2">cv. Niubang</strain>
    </source>
</reference>
<sequence>MLVIIHNQFYNSKINQKYKNALLHVIEAEKYLGDSKTWNRVEGALADALNEFGKPWQVNVEIFSFWYNLAGLNAISFDKGCYVGQELIAPMTMGLSASVCFHSSF</sequence>
<gene>
    <name evidence="1" type="ORF">L6452_19456</name>
</gene>
<organism evidence="1 2">
    <name type="scientific">Arctium lappa</name>
    <name type="common">Greater burdock</name>
    <name type="synonym">Lappa major</name>
    <dbReference type="NCBI Taxonomy" id="4217"/>
    <lineage>
        <taxon>Eukaryota</taxon>
        <taxon>Viridiplantae</taxon>
        <taxon>Streptophyta</taxon>
        <taxon>Embryophyta</taxon>
        <taxon>Tracheophyta</taxon>
        <taxon>Spermatophyta</taxon>
        <taxon>Magnoliopsida</taxon>
        <taxon>eudicotyledons</taxon>
        <taxon>Gunneridae</taxon>
        <taxon>Pentapetalae</taxon>
        <taxon>asterids</taxon>
        <taxon>campanulids</taxon>
        <taxon>Asterales</taxon>
        <taxon>Asteraceae</taxon>
        <taxon>Carduoideae</taxon>
        <taxon>Cardueae</taxon>
        <taxon>Arctiinae</taxon>
        <taxon>Arctium</taxon>
    </lineage>
</organism>
<evidence type="ECO:0000313" key="2">
    <source>
        <dbReference type="Proteomes" id="UP001055879"/>
    </source>
</evidence>
<name>A0ACB9B873_ARCLA</name>
<accession>A0ACB9B873</accession>
<comment type="caution">
    <text evidence="1">The sequence shown here is derived from an EMBL/GenBank/DDBJ whole genome shotgun (WGS) entry which is preliminary data.</text>
</comment>
<reference evidence="1 2" key="2">
    <citation type="journal article" date="2022" name="Mol. Ecol. Resour.">
        <title>The genomes of chicory, endive, great burdock and yacon provide insights into Asteraceae paleo-polyploidization history and plant inulin production.</title>
        <authorList>
            <person name="Fan W."/>
            <person name="Wang S."/>
            <person name="Wang H."/>
            <person name="Wang A."/>
            <person name="Jiang F."/>
            <person name="Liu H."/>
            <person name="Zhao H."/>
            <person name="Xu D."/>
            <person name="Zhang Y."/>
        </authorList>
    </citation>
    <scope>NUCLEOTIDE SEQUENCE [LARGE SCALE GENOMIC DNA]</scope>
    <source>
        <strain evidence="2">cv. Niubang</strain>
    </source>
</reference>
<dbReference type="EMBL" id="CM042052">
    <property type="protein sequence ID" value="KAI3718579.1"/>
    <property type="molecule type" value="Genomic_DNA"/>
</dbReference>